<keyword evidence="2" id="KW-0663">Pyridoxal phosphate</keyword>
<dbReference type="Proteomes" id="UP000321353">
    <property type="component" value="Chromosome"/>
</dbReference>
<dbReference type="GO" id="GO:0008836">
    <property type="term" value="F:diaminopimelate decarboxylase activity"/>
    <property type="evidence" value="ECO:0007669"/>
    <property type="project" value="UniProtKB-EC"/>
</dbReference>
<dbReference type="Pfam" id="PF02784">
    <property type="entry name" value="Orn_Arg_deC_N"/>
    <property type="match status" value="1"/>
</dbReference>
<dbReference type="CDD" id="cd06842">
    <property type="entry name" value="PLPDE_III_Y4yA_like"/>
    <property type="match status" value="1"/>
</dbReference>
<dbReference type="InterPro" id="IPR029066">
    <property type="entry name" value="PLP-binding_barrel"/>
</dbReference>
<dbReference type="SUPFAM" id="SSF51419">
    <property type="entry name" value="PLP-binding barrel"/>
    <property type="match status" value="1"/>
</dbReference>
<dbReference type="InterPro" id="IPR022644">
    <property type="entry name" value="De-COase2_N"/>
</dbReference>
<evidence type="ECO:0000259" key="3">
    <source>
        <dbReference type="Pfam" id="PF02784"/>
    </source>
</evidence>
<evidence type="ECO:0000313" key="5">
    <source>
        <dbReference type="Proteomes" id="UP000321353"/>
    </source>
</evidence>
<dbReference type="GO" id="GO:0009089">
    <property type="term" value="P:lysine biosynthetic process via diaminopimelate"/>
    <property type="evidence" value="ECO:0007669"/>
    <property type="project" value="TreeGrafter"/>
</dbReference>
<accession>A0A5B9MHU9</accession>
<keyword evidence="4" id="KW-0456">Lyase</keyword>
<dbReference type="PANTHER" id="PTHR43727">
    <property type="entry name" value="DIAMINOPIMELATE DECARBOXYLASE"/>
    <property type="match status" value="1"/>
</dbReference>
<organism evidence="4 5">
    <name type="scientific">Stieleria maiorica</name>
    <dbReference type="NCBI Taxonomy" id="2795974"/>
    <lineage>
        <taxon>Bacteria</taxon>
        <taxon>Pseudomonadati</taxon>
        <taxon>Planctomycetota</taxon>
        <taxon>Planctomycetia</taxon>
        <taxon>Pirellulales</taxon>
        <taxon>Pirellulaceae</taxon>
        <taxon>Stieleria</taxon>
    </lineage>
</organism>
<evidence type="ECO:0000256" key="2">
    <source>
        <dbReference type="ARBA" id="ARBA00022898"/>
    </source>
</evidence>
<dbReference type="PROSITE" id="PS00878">
    <property type="entry name" value="ODR_DC_2_1"/>
    <property type="match status" value="1"/>
</dbReference>
<evidence type="ECO:0000313" key="4">
    <source>
        <dbReference type="EMBL" id="QEG00474.1"/>
    </source>
</evidence>
<protein>
    <submittedName>
        <fullName evidence="4">Diaminopimelate decarboxylase</fullName>
        <ecNumber evidence="4">4.1.1.20</ecNumber>
    </submittedName>
</protein>
<dbReference type="AlphaFoldDB" id="A0A5B9MHU9"/>
<dbReference type="InterPro" id="IPR042152">
    <property type="entry name" value="Y4yA-like"/>
</dbReference>
<keyword evidence="5" id="KW-1185">Reference proteome</keyword>
<dbReference type="EMBL" id="CP036264">
    <property type="protein sequence ID" value="QEG00474.1"/>
    <property type="molecule type" value="Genomic_DNA"/>
</dbReference>
<comment type="cofactor">
    <cofactor evidence="1">
        <name>pyridoxal 5'-phosphate</name>
        <dbReference type="ChEBI" id="CHEBI:597326"/>
    </cofactor>
</comment>
<gene>
    <name evidence="4" type="primary">lysA_3</name>
    <name evidence="4" type="ORF">Mal15_45440</name>
</gene>
<dbReference type="EC" id="4.1.1.20" evidence="4"/>
<dbReference type="InterPro" id="IPR009006">
    <property type="entry name" value="Ala_racemase/Decarboxylase_C"/>
</dbReference>
<evidence type="ECO:0000256" key="1">
    <source>
        <dbReference type="ARBA" id="ARBA00001933"/>
    </source>
</evidence>
<reference evidence="4 5" key="1">
    <citation type="submission" date="2019-02" db="EMBL/GenBank/DDBJ databases">
        <title>Planctomycetal bacteria perform biofilm scaping via a novel small molecule.</title>
        <authorList>
            <person name="Jeske O."/>
            <person name="Boedeker C."/>
            <person name="Wiegand S."/>
            <person name="Breitling P."/>
            <person name="Kallscheuer N."/>
            <person name="Jogler M."/>
            <person name="Rohde M."/>
            <person name="Petersen J."/>
            <person name="Medema M.H."/>
            <person name="Surup F."/>
            <person name="Jogler C."/>
        </authorList>
    </citation>
    <scope>NUCLEOTIDE SEQUENCE [LARGE SCALE GENOMIC DNA]</scope>
    <source>
        <strain evidence="4 5">Mal15</strain>
    </source>
</reference>
<feature type="domain" description="Orn/DAP/Arg decarboxylase 2 N-terminal" evidence="3">
    <location>
        <begin position="63"/>
        <end position="253"/>
    </location>
</feature>
<proteinExistence type="predicted"/>
<dbReference type="InterPro" id="IPR022653">
    <property type="entry name" value="De-COase2_pyr-phos_BS"/>
</dbReference>
<dbReference type="Gene3D" id="2.40.37.10">
    <property type="entry name" value="Lyase, Ornithine Decarboxylase, Chain A, domain 1"/>
    <property type="match status" value="1"/>
</dbReference>
<name>A0A5B9MHU9_9BACT</name>
<sequence length="473" mass="53104">MVRQHCHGQVPLDARIEPWMLECMDDMRLFDRIAEFGSPLNVIHTGSMEQNVAALRQVASDRKIDFKIFFARKSNKCLSFVDQAKRSGIGIDTASENEVQQCLSRGIDPDQLICTAAVKSEALLQLCLERQICIVVDNSDELNRIVSIAKRTEHTAPVALRLGGFHHQGQKLPTRFGFDVERDRELSAHLGDLPISVLGVHFHLGGYDAGHRVAALIESLDWINRLRREGHSPAFVDMGGGFPMSYLQSETQWKKFWDAHQSALLGQRREVTYRNHGLGLTVHQGEIIGKPNSYPYYQSPTKGDWLRSILDFPVAGVSIAKRIASSNVQLRCEPGRSLMDGCGMTVAGVEFRKQNAEGHWLIGLSMNRTQCRTSSDDFLVDPILLPCGRHDRQMKSGFLVGAYCTESELLSLRHLVFPHGVRCGDLVVFPNTAGYLMHFLESRSHQFPLAKNYVWQSDSLDPIDHQRICASTV</sequence>
<dbReference type="KEGG" id="smam:Mal15_45440"/>
<dbReference type="SUPFAM" id="SSF50621">
    <property type="entry name" value="Alanine racemase C-terminal domain-like"/>
    <property type="match status" value="1"/>
</dbReference>
<dbReference type="Gene3D" id="3.20.20.10">
    <property type="entry name" value="Alanine racemase"/>
    <property type="match status" value="1"/>
</dbReference>
<dbReference type="PANTHER" id="PTHR43727:SF2">
    <property type="entry name" value="GROUP IV DECARBOXYLASE"/>
    <property type="match status" value="1"/>
</dbReference>